<organism evidence="1 2">
    <name type="scientific">Methylobacterium phyllostachyos</name>
    <dbReference type="NCBI Taxonomy" id="582672"/>
    <lineage>
        <taxon>Bacteria</taxon>
        <taxon>Pseudomonadati</taxon>
        <taxon>Pseudomonadota</taxon>
        <taxon>Alphaproteobacteria</taxon>
        <taxon>Hyphomicrobiales</taxon>
        <taxon>Methylobacteriaceae</taxon>
        <taxon>Methylobacterium</taxon>
    </lineage>
</organism>
<proteinExistence type="predicted"/>
<dbReference type="AlphaFoldDB" id="A0A1G9V9Z2"/>
<dbReference type="RefSeq" id="WP_091714091.1">
    <property type="nucleotide sequence ID" value="NZ_FNHS01000003.1"/>
</dbReference>
<sequence length="87" mass="9474">MSPLERSIDRELRRNRLPVHVRRRQARRLTAAVEAAGYAVPGPLVPGDPVLNQAALSGAQVAIGFVQAARQLSAGVEEIVRRLQGRL</sequence>
<dbReference type="Proteomes" id="UP000198704">
    <property type="component" value="Unassembled WGS sequence"/>
</dbReference>
<reference evidence="2" key="1">
    <citation type="submission" date="2016-10" db="EMBL/GenBank/DDBJ databases">
        <authorList>
            <person name="Varghese N."/>
            <person name="Submissions S."/>
        </authorList>
    </citation>
    <scope>NUCLEOTIDE SEQUENCE [LARGE SCALE GENOMIC DNA]</scope>
    <source>
        <strain evidence="2">BL47</strain>
    </source>
</reference>
<dbReference type="EMBL" id="FNHS01000003">
    <property type="protein sequence ID" value="SDM68695.1"/>
    <property type="molecule type" value="Genomic_DNA"/>
</dbReference>
<keyword evidence="2" id="KW-1185">Reference proteome</keyword>
<protein>
    <submittedName>
        <fullName evidence="1">Uncharacterized protein</fullName>
    </submittedName>
</protein>
<evidence type="ECO:0000313" key="1">
    <source>
        <dbReference type="EMBL" id="SDM68695.1"/>
    </source>
</evidence>
<accession>A0A1G9V9Z2</accession>
<evidence type="ECO:0000313" key="2">
    <source>
        <dbReference type="Proteomes" id="UP000198704"/>
    </source>
</evidence>
<gene>
    <name evidence="1" type="ORF">SAMN05216360_103111</name>
</gene>
<dbReference type="STRING" id="582672.SAMN05216360_103111"/>
<name>A0A1G9V9Z2_9HYPH</name>